<reference evidence="4" key="1">
    <citation type="journal article" date="2019" name="Int. J. Syst. Evol. Microbiol.">
        <title>The Global Catalogue of Microorganisms (GCM) 10K type strain sequencing project: providing services to taxonomists for standard genome sequencing and annotation.</title>
        <authorList>
            <consortium name="The Broad Institute Genomics Platform"/>
            <consortium name="The Broad Institute Genome Sequencing Center for Infectious Disease"/>
            <person name="Wu L."/>
            <person name="Ma J."/>
        </authorList>
    </citation>
    <scope>NUCLEOTIDE SEQUENCE [LARGE SCALE GENOMIC DNA]</scope>
    <source>
        <strain evidence="4">JCM 14900</strain>
    </source>
</reference>
<sequence length="310" mass="33521">MAKLPIETVDPELRAATLKFGANARVPDNAFMRAVVQAALRVVRFPIADGVRVRETRSGALRIRTYTPESLTSDGALLWIHGGGLVSGSPRQDDPLCSGTAAELGVRVFSMRYPLAPKHPFTAAIDHLGAGWRWTLDTAVSSGVDPARIVVGGESAGGGLAAALVQRIHDEGGVQPAGQWLFTPMLDDRTAARRDLDEPEHWIWSNRANLFGWSSYLGHEPGAESVPPYAVPARRESLAGLPPAFLTWGDIELFADEDRVYAERLRDAGVPVTTDVVAGAPHGFENWARDTAPAQALLSRAREWLRPLIG</sequence>
<evidence type="ECO:0000313" key="4">
    <source>
        <dbReference type="Proteomes" id="UP001501343"/>
    </source>
</evidence>
<feature type="domain" description="Alpha/beta hydrolase fold-3" evidence="2">
    <location>
        <begin position="77"/>
        <end position="285"/>
    </location>
</feature>
<dbReference type="Proteomes" id="UP001501343">
    <property type="component" value="Unassembled WGS sequence"/>
</dbReference>
<dbReference type="SUPFAM" id="SSF53474">
    <property type="entry name" value="alpha/beta-Hydrolases"/>
    <property type="match status" value="1"/>
</dbReference>
<dbReference type="Pfam" id="PF07859">
    <property type="entry name" value="Abhydrolase_3"/>
    <property type="match status" value="1"/>
</dbReference>
<accession>A0ABP5ANG7</accession>
<keyword evidence="4" id="KW-1185">Reference proteome</keyword>
<dbReference type="Gene3D" id="3.40.50.1820">
    <property type="entry name" value="alpha/beta hydrolase"/>
    <property type="match status" value="1"/>
</dbReference>
<evidence type="ECO:0000256" key="1">
    <source>
        <dbReference type="ARBA" id="ARBA00022801"/>
    </source>
</evidence>
<evidence type="ECO:0000259" key="2">
    <source>
        <dbReference type="Pfam" id="PF07859"/>
    </source>
</evidence>
<dbReference type="InterPro" id="IPR029058">
    <property type="entry name" value="AB_hydrolase_fold"/>
</dbReference>
<dbReference type="PANTHER" id="PTHR48081">
    <property type="entry name" value="AB HYDROLASE SUPERFAMILY PROTEIN C4A8.06C"/>
    <property type="match status" value="1"/>
</dbReference>
<dbReference type="RefSeq" id="WP_248145848.1">
    <property type="nucleotide sequence ID" value="NZ_BAAAOF010000002.1"/>
</dbReference>
<dbReference type="InterPro" id="IPR050300">
    <property type="entry name" value="GDXG_lipolytic_enzyme"/>
</dbReference>
<comment type="caution">
    <text evidence="3">The sequence shown here is derived from an EMBL/GenBank/DDBJ whole genome shotgun (WGS) entry which is preliminary data.</text>
</comment>
<keyword evidence="1 3" id="KW-0378">Hydrolase</keyword>
<dbReference type="EMBL" id="BAAAOF010000002">
    <property type="protein sequence ID" value="GAA1918562.1"/>
    <property type="molecule type" value="Genomic_DNA"/>
</dbReference>
<dbReference type="InterPro" id="IPR013094">
    <property type="entry name" value="AB_hydrolase_3"/>
</dbReference>
<dbReference type="GO" id="GO:0016787">
    <property type="term" value="F:hydrolase activity"/>
    <property type="evidence" value="ECO:0007669"/>
    <property type="project" value="UniProtKB-KW"/>
</dbReference>
<protein>
    <submittedName>
        <fullName evidence="3">Alpha/beta hydrolase</fullName>
    </submittedName>
</protein>
<evidence type="ECO:0000313" key="3">
    <source>
        <dbReference type="EMBL" id="GAA1918562.1"/>
    </source>
</evidence>
<proteinExistence type="predicted"/>
<organism evidence="3 4">
    <name type="scientific">Microbacterium aoyamense</name>
    <dbReference type="NCBI Taxonomy" id="344166"/>
    <lineage>
        <taxon>Bacteria</taxon>
        <taxon>Bacillati</taxon>
        <taxon>Actinomycetota</taxon>
        <taxon>Actinomycetes</taxon>
        <taxon>Micrococcales</taxon>
        <taxon>Microbacteriaceae</taxon>
        <taxon>Microbacterium</taxon>
    </lineage>
</organism>
<dbReference type="PANTHER" id="PTHR48081:SF8">
    <property type="entry name" value="ALPHA_BETA HYDROLASE FOLD-3 DOMAIN-CONTAINING PROTEIN-RELATED"/>
    <property type="match status" value="1"/>
</dbReference>
<name>A0ABP5ANG7_9MICO</name>
<gene>
    <name evidence="3" type="ORF">GCM10009775_08910</name>
</gene>